<evidence type="ECO:0000313" key="1">
    <source>
        <dbReference type="EMBL" id="KAH6640616.1"/>
    </source>
</evidence>
<keyword evidence="2" id="KW-1185">Reference proteome</keyword>
<organism evidence="1 2">
    <name type="scientific">Chaetomium tenue</name>
    <dbReference type="NCBI Taxonomy" id="1854479"/>
    <lineage>
        <taxon>Eukaryota</taxon>
        <taxon>Fungi</taxon>
        <taxon>Dikarya</taxon>
        <taxon>Ascomycota</taxon>
        <taxon>Pezizomycotina</taxon>
        <taxon>Sordariomycetes</taxon>
        <taxon>Sordariomycetidae</taxon>
        <taxon>Sordariales</taxon>
        <taxon>Chaetomiaceae</taxon>
        <taxon>Chaetomium</taxon>
    </lineage>
</organism>
<comment type="caution">
    <text evidence="1">The sequence shown here is derived from an EMBL/GenBank/DDBJ whole genome shotgun (WGS) entry which is preliminary data.</text>
</comment>
<reference evidence="1 2" key="1">
    <citation type="journal article" date="2021" name="Nat. Commun.">
        <title>Genetic determinants of endophytism in the Arabidopsis root mycobiome.</title>
        <authorList>
            <person name="Mesny F."/>
            <person name="Miyauchi S."/>
            <person name="Thiergart T."/>
            <person name="Pickel B."/>
            <person name="Atanasova L."/>
            <person name="Karlsson M."/>
            <person name="Huettel B."/>
            <person name="Barry K.W."/>
            <person name="Haridas S."/>
            <person name="Chen C."/>
            <person name="Bauer D."/>
            <person name="Andreopoulos W."/>
            <person name="Pangilinan J."/>
            <person name="LaButti K."/>
            <person name="Riley R."/>
            <person name="Lipzen A."/>
            <person name="Clum A."/>
            <person name="Drula E."/>
            <person name="Henrissat B."/>
            <person name="Kohler A."/>
            <person name="Grigoriev I.V."/>
            <person name="Martin F.M."/>
            <person name="Hacquard S."/>
        </authorList>
    </citation>
    <scope>NUCLEOTIDE SEQUENCE [LARGE SCALE GENOMIC DNA]</scope>
    <source>
        <strain evidence="1 2">MPI-SDFR-AT-0079</strain>
    </source>
</reference>
<sequence>MKMAMTVEKAWTKVWAVEMTWTTGVKQTDSILRTQYVQSADSSGLLFEACQSFRAGVTGARDPPEDERELLGFIEVFLDDQSAPAPHLKIQLHRDFPRVFGVVFNVSNRHCRLRWGQVTTSDEAVWVLHFESTTPVSSRPSSLVTLRQGLARRDSESLRLVWSCWEMICCPYFTVRTVRQRGKGPKYPYDELIRALATKRCLISGIHGRKGSHSFAVSQIAEHKLLNRKAICQKTTRILSQVSDL</sequence>
<dbReference type="EMBL" id="JAGIZQ010000002">
    <property type="protein sequence ID" value="KAH6640616.1"/>
    <property type="molecule type" value="Genomic_DNA"/>
</dbReference>
<accession>A0ACB7PIT4</accession>
<dbReference type="Proteomes" id="UP000724584">
    <property type="component" value="Unassembled WGS sequence"/>
</dbReference>
<evidence type="ECO:0000313" key="2">
    <source>
        <dbReference type="Proteomes" id="UP000724584"/>
    </source>
</evidence>
<name>A0ACB7PIT4_9PEZI</name>
<proteinExistence type="predicted"/>
<protein>
    <submittedName>
        <fullName evidence="1">Uncharacterized protein</fullName>
    </submittedName>
</protein>
<gene>
    <name evidence="1" type="ORF">F5144DRAFT_104898</name>
</gene>